<evidence type="ECO:0000256" key="1">
    <source>
        <dbReference type="SAM" id="Phobius"/>
    </source>
</evidence>
<dbReference type="AlphaFoldDB" id="A0A0K2VA69"/>
<proteinExistence type="predicted"/>
<name>A0A0K2VA69_LEPSM</name>
<feature type="transmembrane region" description="Helical" evidence="1">
    <location>
        <begin position="21"/>
        <end position="45"/>
    </location>
</feature>
<protein>
    <submittedName>
        <fullName evidence="2">Uncharacterized protein</fullName>
    </submittedName>
</protein>
<keyword evidence="1" id="KW-0472">Membrane</keyword>
<dbReference type="EMBL" id="HACA01030062">
    <property type="protein sequence ID" value="CDW47423.1"/>
    <property type="molecule type" value="Transcribed_RNA"/>
</dbReference>
<reference evidence="2" key="1">
    <citation type="submission" date="2014-05" db="EMBL/GenBank/DDBJ databases">
        <authorList>
            <person name="Chronopoulou M."/>
        </authorList>
    </citation>
    <scope>NUCLEOTIDE SEQUENCE</scope>
    <source>
        <tissue evidence="2">Whole organism</tissue>
    </source>
</reference>
<accession>A0A0K2VA69</accession>
<sequence length="73" mass="8442">KIERKRGEKKRLDRKRRGGTDVARLILGLIILAKSLIFDFTLFFIRGGDIASIILHFRLRHVNDGDNRVDIVV</sequence>
<keyword evidence="1" id="KW-0812">Transmembrane</keyword>
<organism evidence="2">
    <name type="scientific">Lepeophtheirus salmonis</name>
    <name type="common">Salmon louse</name>
    <name type="synonym">Caligus salmonis</name>
    <dbReference type="NCBI Taxonomy" id="72036"/>
    <lineage>
        <taxon>Eukaryota</taxon>
        <taxon>Metazoa</taxon>
        <taxon>Ecdysozoa</taxon>
        <taxon>Arthropoda</taxon>
        <taxon>Crustacea</taxon>
        <taxon>Multicrustacea</taxon>
        <taxon>Hexanauplia</taxon>
        <taxon>Copepoda</taxon>
        <taxon>Siphonostomatoida</taxon>
        <taxon>Caligidae</taxon>
        <taxon>Lepeophtheirus</taxon>
    </lineage>
</organism>
<feature type="non-terminal residue" evidence="2">
    <location>
        <position position="1"/>
    </location>
</feature>
<keyword evidence="1" id="KW-1133">Transmembrane helix</keyword>
<evidence type="ECO:0000313" key="2">
    <source>
        <dbReference type="EMBL" id="CDW47423.1"/>
    </source>
</evidence>